<dbReference type="RefSeq" id="WP_077464478.1">
    <property type="nucleotide sequence ID" value="NZ_MLAA01000040.1"/>
</dbReference>
<name>A0ABX3KVH2_9PAST</name>
<dbReference type="NCBIfam" id="TIGR00752">
    <property type="entry name" value="slp"/>
    <property type="match status" value="1"/>
</dbReference>
<dbReference type="Proteomes" id="UP000188820">
    <property type="component" value="Unassembled WGS sequence"/>
</dbReference>
<proteinExistence type="predicted"/>
<reference evidence="2 3" key="1">
    <citation type="submission" date="2016-10" db="EMBL/GenBank/DDBJ databases">
        <title>Rodentibacter gen. nov. and new species.</title>
        <authorList>
            <person name="Christensen H."/>
        </authorList>
    </citation>
    <scope>NUCLEOTIDE SEQUENCE [LARGE SCALE GENOMIC DNA]</scope>
    <source>
        <strain evidence="2 3">1998236014</strain>
    </source>
</reference>
<evidence type="ECO:0008006" key="4">
    <source>
        <dbReference type="Google" id="ProtNLM"/>
    </source>
</evidence>
<dbReference type="PANTHER" id="PTHR37530:SF1">
    <property type="entry name" value="OUTER MEMBRANE PROTEIN SLP"/>
    <property type="match status" value="1"/>
</dbReference>
<keyword evidence="1" id="KW-0732">Signal</keyword>
<dbReference type="EMBL" id="MLAA01000040">
    <property type="protein sequence ID" value="OOF67613.1"/>
    <property type="molecule type" value="Genomic_DNA"/>
</dbReference>
<feature type="signal peptide" evidence="1">
    <location>
        <begin position="1"/>
        <end position="19"/>
    </location>
</feature>
<protein>
    <recommendedName>
        <fullName evidence="4">Starvation-inducible protein</fullName>
    </recommendedName>
</protein>
<dbReference type="InterPro" id="IPR004658">
    <property type="entry name" value="OMP_Slp"/>
</dbReference>
<gene>
    <name evidence="2" type="ORF">BKG89_09685</name>
</gene>
<sequence>MMKKTILFLTAILCLSACVVSPRGLETKKFKITELQQILPEDYACACKPIRLGGKVISATALEKQTRLEILSLPVYSLSAKPQLDSISDGRFIAYVDGFIDPEVLKDRYITIGGVLKKQEKGKVDKANYNYPIVAVEHYRLWRLGTDYYRDYDDWELNWGWHRHWNYPPQIRYYLY</sequence>
<dbReference type="Pfam" id="PF03843">
    <property type="entry name" value="Slp"/>
    <property type="match status" value="1"/>
</dbReference>
<accession>A0ABX3KVH2</accession>
<comment type="caution">
    <text evidence="2">The sequence shown here is derived from an EMBL/GenBank/DDBJ whole genome shotgun (WGS) entry which is preliminary data.</text>
</comment>
<organism evidence="2 3">
    <name type="scientific">Rodentibacter caecimuris</name>
    <dbReference type="NCBI Taxonomy" id="1796644"/>
    <lineage>
        <taxon>Bacteria</taxon>
        <taxon>Pseudomonadati</taxon>
        <taxon>Pseudomonadota</taxon>
        <taxon>Gammaproteobacteria</taxon>
        <taxon>Pasteurellales</taxon>
        <taxon>Pasteurellaceae</taxon>
        <taxon>Rodentibacter</taxon>
    </lineage>
</organism>
<feature type="chain" id="PRO_5045186063" description="Starvation-inducible protein" evidence="1">
    <location>
        <begin position="20"/>
        <end position="176"/>
    </location>
</feature>
<dbReference type="PIRSF" id="PIRSF004982">
    <property type="entry name" value="SlP"/>
    <property type="match status" value="1"/>
</dbReference>
<evidence type="ECO:0000313" key="3">
    <source>
        <dbReference type="Proteomes" id="UP000188820"/>
    </source>
</evidence>
<evidence type="ECO:0000256" key="1">
    <source>
        <dbReference type="SAM" id="SignalP"/>
    </source>
</evidence>
<keyword evidence="3" id="KW-1185">Reference proteome</keyword>
<dbReference type="PANTHER" id="PTHR37530">
    <property type="entry name" value="OUTER MEMBRANE PROTEIN SLP"/>
    <property type="match status" value="1"/>
</dbReference>
<evidence type="ECO:0000313" key="2">
    <source>
        <dbReference type="EMBL" id="OOF67613.1"/>
    </source>
</evidence>